<accession>A0A1M5S7T5</accession>
<reference evidence="3" key="1">
    <citation type="submission" date="2016-11" db="EMBL/GenBank/DDBJ databases">
        <authorList>
            <person name="Varghese N."/>
            <person name="Submissions S."/>
        </authorList>
    </citation>
    <scope>NUCLEOTIDE SEQUENCE [LARGE SCALE GENOMIC DNA]</scope>
    <source>
        <strain evidence="3">DSM 19055</strain>
    </source>
</reference>
<sequence length="183" mass="21593">MDSKDWLQIIDLGFKLITLIVVIISARIAYNTLKKSHEWNRRKSTQEVLRDLVLGDYPKYSKVLLDNGIKVFLKTETYSNSLDAIADDKKEEIINATKSIFNLFEFIAINIKNNSIDEDICYDYLGWMYTAYYNWGIEYIKTERLKANDDFRVLGNFEERAKIWCSRLEKERKPNMIEGKPKL</sequence>
<dbReference type="EMBL" id="FQWT01000003">
    <property type="protein sequence ID" value="SHH33993.1"/>
    <property type="molecule type" value="Genomic_DNA"/>
</dbReference>
<evidence type="ECO:0000313" key="2">
    <source>
        <dbReference type="EMBL" id="SHH33993.1"/>
    </source>
</evidence>
<evidence type="ECO:0000313" key="3">
    <source>
        <dbReference type="Proteomes" id="UP000184047"/>
    </source>
</evidence>
<protein>
    <recommendedName>
        <fullName evidence="4">DUF4760 domain-containing protein</fullName>
    </recommendedName>
</protein>
<keyword evidence="1" id="KW-0812">Transmembrane</keyword>
<keyword evidence="1" id="KW-1133">Transmembrane helix</keyword>
<feature type="transmembrane region" description="Helical" evidence="1">
    <location>
        <begin position="12"/>
        <end position="33"/>
    </location>
</feature>
<dbReference type="Pfam" id="PF15956">
    <property type="entry name" value="DUF4760"/>
    <property type="match status" value="1"/>
</dbReference>
<name>A0A1M5S7T5_9FLAO</name>
<proteinExistence type="predicted"/>
<evidence type="ECO:0000256" key="1">
    <source>
        <dbReference type="SAM" id="Phobius"/>
    </source>
</evidence>
<keyword evidence="3" id="KW-1185">Reference proteome</keyword>
<dbReference type="RefSeq" id="WP_073063540.1">
    <property type="nucleotide sequence ID" value="NZ_FQWT01000003.1"/>
</dbReference>
<dbReference type="Proteomes" id="UP000184047">
    <property type="component" value="Unassembled WGS sequence"/>
</dbReference>
<dbReference type="InterPro" id="IPR031876">
    <property type="entry name" value="DUF4760"/>
</dbReference>
<dbReference type="STRING" id="421058.SAMN05421866_2650"/>
<evidence type="ECO:0008006" key="4">
    <source>
        <dbReference type="Google" id="ProtNLM"/>
    </source>
</evidence>
<gene>
    <name evidence="2" type="ORF">SAMN05421866_2650</name>
</gene>
<dbReference type="AlphaFoldDB" id="A0A1M5S7T5"/>
<keyword evidence="1" id="KW-0472">Membrane</keyword>
<organism evidence="2 3">
    <name type="scientific">Chryseobacterium oranimense</name>
    <dbReference type="NCBI Taxonomy" id="421058"/>
    <lineage>
        <taxon>Bacteria</taxon>
        <taxon>Pseudomonadati</taxon>
        <taxon>Bacteroidota</taxon>
        <taxon>Flavobacteriia</taxon>
        <taxon>Flavobacteriales</taxon>
        <taxon>Weeksellaceae</taxon>
        <taxon>Chryseobacterium group</taxon>
        <taxon>Chryseobacterium</taxon>
    </lineage>
</organism>